<feature type="compositionally biased region" description="Polar residues" evidence="1">
    <location>
        <begin position="81"/>
        <end position="97"/>
    </location>
</feature>
<keyword evidence="2" id="KW-0812">Transmembrane</keyword>
<feature type="transmembrane region" description="Helical" evidence="2">
    <location>
        <begin position="37"/>
        <end position="62"/>
    </location>
</feature>
<evidence type="ECO:0000256" key="1">
    <source>
        <dbReference type="SAM" id="MobiDB-lite"/>
    </source>
</evidence>
<keyword evidence="2" id="KW-0472">Membrane</keyword>
<organism evidence="3 4">
    <name type="scientific">Xylophilus rhododendri</name>
    <dbReference type="NCBI Taxonomy" id="2697032"/>
    <lineage>
        <taxon>Bacteria</taxon>
        <taxon>Pseudomonadati</taxon>
        <taxon>Pseudomonadota</taxon>
        <taxon>Betaproteobacteria</taxon>
        <taxon>Burkholderiales</taxon>
        <taxon>Xylophilus</taxon>
    </lineage>
</organism>
<protein>
    <submittedName>
        <fullName evidence="3">Uncharacterized protein</fullName>
    </submittedName>
</protein>
<proteinExistence type="predicted"/>
<name>A0A857J010_9BURK</name>
<dbReference type="KEGG" id="xyk:GT347_03865"/>
<feature type="transmembrane region" description="Helical" evidence="2">
    <location>
        <begin position="12"/>
        <end position="30"/>
    </location>
</feature>
<dbReference type="Proteomes" id="UP000464787">
    <property type="component" value="Chromosome"/>
</dbReference>
<dbReference type="RefSeq" id="WP_160550708.1">
    <property type="nucleotide sequence ID" value="NZ_CP047650.1"/>
</dbReference>
<gene>
    <name evidence="3" type="ORF">GT347_03865</name>
</gene>
<sequence length="97" mass="9899">MNVIAGIPTTSLAALFLGLGVAGLVLFLCFDKLPRKLALAAAVAFALAELSTLSVVSVGLAYDPMERGPMPQAQAEAQRAPGQQSAQTSRPNTASGT</sequence>
<feature type="region of interest" description="Disordered" evidence="1">
    <location>
        <begin position="67"/>
        <end position="97"/>
    </location>
</feature>
<evidence type="ECO:0000256" key="2">
    <source>
        <dbReference type="SAM" id="Phobius"/>
    </source>
</evidence>
<reference evidence="3 4" key="1">
    <citation type="submission" date="2020-01" db="EMBL/GenBank/DDBJ databases">
        <title>Genome sequencing of strain KACC 21265.</title>
        <authorList>
            <person name="Heo J."/>
            <person name="Kim S.-J."/>
            <person name="Kim J.-S."/>
            <person name="Hong S.-B."/>
            <person name="Kwon S.-W."/>
        </authorList>
    </citation>
    <scope>NUCLEOTIDE SEQUENCE [LARGE SCALE GENOMIC DNA]</scope>
    <source>
        <strain evidence="3 4">KACC 21265</strain>
    </source>
</reference>
<evidence type="ECO:0000313" key="3">
    <source>
        <dbReference type="EMBL" id="QHI97190.1"/>
    </source>
</evidence>
<dbReference type="AlphaFoldDB" id="A0A857J010"/>
<keyword evidence="2" id="KW-1133">Transmembrane helix</keyword>
<keyword evidence="4" id="KW-1185">Reference proteome</keyword>
<accession>A0A857J010</accession>
<evidence type="ECO:0000313" key="4">
    <source>
        <dbReference type="Proteomes" id="UP000464787"/>
    </source>
</evidence>
<dbReference type="EMBL" id="CP047650">
    <property type="protein sequence ID" value="QHI97190.1"/>
    <property type="molecule type" value="Genomic_DNA"/>
</dbReference>